<evidence type="ECO:0000256" key="1">
    <source>
        <dbReference type="ARBA" id="ARBA00022857"/>
    </source>
</evidence>
<keyword evidence="1" id="KW-0521">NADP</keyword>
<dbReference type="RefSeq" id="WP_157927619.1">
    <property type="nucleotide sequence ID" value="NZ_LT841358.1"/>
</dbReference>
<dbReference type="InterPro" id="IPR020843">
    <property type="entry name" value="ER"/>
</dbReference>
<evidence type="ECO:0000313" key="3">
    <source>
        <dbReference type="EMBL" id="SMH71696.1"/>
    </source>
</evidence>
<dbReference type="Pfam" id="PF00107">
    <property type="entry name" value="ADH_zinc_N"/>
    <property type="match status" value="1"/>
</dbReference>
<keyword evidence="4" id="KW-1185">Reference proteome</keyword>
<dbReference type="Gene3D" id="3.90.180.10">
    <property type="entry name" value="Medium-chain alcohol dehydrogenases, catalytic domain"/>
    <property type="match status" value="1"/>
</dbReference>
<evidence type="ECO:0000313" key="4">
    <source>
        <dbReference type="Proteomes" id="UP000230607"/>
    </source>
</evidence>
<reference evidence="4" key="1">
    <citation type="submission" date="2017-03" db="EMBL/GenBank/DDBJ databases">
        <authorList>
            <person name="Herbold C."/>
        </authorList>
    </citation>
    <scope>NUCLEOTIDE SEQUENCE [LARGE SCALE GENOMIC DNA]</scope>
</reference>
<evidence type="ECO:0000259" key="2">
    <source>
        <dbReference type="SMART" id="SM00829"/>
    </source>
</evidence>
<dbReference type="SUPFAM" id="SSF51735">
    <property type="entry name" value="NAD(P)-binding Rossmann-fold domains"/>
    <property type="match status" value="1"/>
</dbReference>
<dbReference type="SUPFAM" id="SSF50129">
    <property type="entry name" value="GroES-like"/>
    <property type="match status" value="1"/>
</dbReference>
<dbReference type="Pfam" id="PF08240">
    <property type="entry name" value="ADH_N"/>
    <property type="match status" value="1"/>
</dbReference>
<dbReference type="InterPro" id="IPR013149">
    <property type="entry name" value="ADH-like_C"/>
</dbReference>
<dbReference type="PANTHER" id="PTHR44154:SF1">
    <property type="entry name" value="QUINONE OXIDOREDUCTASE"/>
    <property type="match status" value="1"/>
</dbReference>
<dbReference type="Proteomes" id="UP000230607">
    <property type="component" value="Chromosome 1"/>
</dbReference>
<dbReference type="GO" id="GO:0016491">
    <property type="term" value="F:oxidoreductase activity"/>
    <property type="evidence" value="ECO:0007669"/>
    <property type="project" value="InterPro"/>
</dbReference>
<dbReference type="SMART" id="SM00829">
    <property type="entry name" value="PKS_ER"/>
    <property type="match status" value="1"/>
</dbReference>
<dbReference type="InterPro" id="IPR036291">
    <property type="entry name" value="NAD(P)-bd_dom_sf"/>
</dbReference>
<dbReference type="InterPro" id="IPR013154">
    <property type="entry name" value="ADH-like_N"/>
</dbReference>
<protein>
    <submittedName>
        <fullName evidence="3">Putative zinc dependent alcohol dehydrogenase</fullName>
    </submittedName>
</protein>
<dbReference type="Gene3D" id="3.40.50.720">
    <property type="entry name" value="NAD(P)-binding Rossmann-like Domain"/>
    <property type="match status" value="1"/>
</dbReference>
<dbReference type="AlphaFoldDB" id="A0A2H1FG10"/>
<gene>
    <name evidence="3" type="ORF">NCS_11508</name>
</gene>
<sequence length="332" mass="36170">MKAVIIRKHGGPEVLSYEEIPDPVPKKGHALVKVNYCAVNHLDIWVRNGIPGKTVSFPHILGCDVSGTLIEGFGGLKKDDKVIIYPAVDSNVARVSFGIIGGFGRYEGGYAEIIQIPKKNIIKKPSWFSDQEAASINISYLTAWNMLEKSRCKKDDIVLIWGANSGVGSAAILLAKAKGLKTIAIASDKNKVEFAKKLGADFVIDRNAKDVTSEVLKFTDQVGVDIVIDHVGAQTWPTSLEVLKVKGRMIACGTTTGGEAVVNIRSFYSKEAQIIGAYLGSKSQLVALHKFMKLKKIKPIIDSIFDLKDAKLAQQKMEKSNQFGKILLQVSS</sequence>
<organism evidence="3 4">
    <name type="scientific">Candidatus Nitrosotalea okcheonensis</name>
    <dbReference type="NCBI Taxonomy" id="1903276"/>
    <lineage>
        <taxon>Archaea</taxon>
        <taxon>Nitrososphaerota</taxon>
        <taxon>Nitrososphaeria</taxon>
        <taxon>Nitrosotaleales</taxon>
        <taxon>Nitrosotaleaceae</taxon>
        <taxon>Nitrosotalea</taxon>
    </lineage>
</organism>
<dbReference type="InterPro" id="IPR011032">
    <property type="entry name" value="GroES-like_sf"/>
</dbReference>
<accession>A0A2H1FG10</accession>
<feature type="domain" description="Enoyl reductase (ER)" evidence="2">
    <location>
        <begin position="10"/>
        <end position="328"/>
    </location>
</feature>
<dbReference type="OrthoDB" id="8709at2157"/>
<dbReference type="PANTHER" id="PTHR44154">
    <property type="entry name" value="QUINONE OXIDOREDUCTASE"/>
    <property type="match status" value="1"/>
</dbReference>
<proteinExistence type="predicted"/>
<name>A0A2H1FG10_9ARCH</name>
<dbReference type="EMBL" id="LT841358">
    <property type="protein sequence ID" value="SMH71696.1"/>
    <property type="molecule type" value="Genomic_DNA"/>
</dbReference>
<dbReference type="InterPro" id="IPR051603">
    <property type="entry name" value="Zinc-ADH_QOR/CCCR"/>
</dbReference>